<dbReference type="Proteomes" id="UP000010474">
    <property type="component" value="Chromosome"/>
</dbReference>
<evidence type="ECO:0000313" key="1">
    <source>
        <dbReference type="EMBL" id="AFZ58184.1"/>
    </source>
</evidence>
<evidence type="ECO:0000313" key="2">
    <source>
        <dbReference type="Proteomes" id="UP000010474"/>
    </source>
</evidence>
<name>K9ZHH0_ANACC</name>
<organism evidence="1 2">
    <name type="scientific">Anabaena cylindrica (strain ATCC 27899 / PCC 7122)</name>
    <dbReference type="NCBI Taxonomy" id="272123"/>
    <lineage>
        <taxon>Bacteria</taxon>
        <taxon>Bacillati</taxon>
        <taxon>Cyanobacteriota</taxon>
        <taxon>Cyanophyceae</taxon>
        <taxon>Nostocales</taxon>
        <taxon>Nostocaceae</taxon>
        <taxon>Anabaena</taxon>
    </lineage>
</organism>
<dbReference type="PATRIC" id="fig|272123.3.peg.3000"/>
<protein>
    <submittedName>
        <fullName evidence="1">Uncharacterized protein</fullName>
    </submittedName>
</protein>
<dbReference type="KEGG" id="acy:Anacy_2749"/>
<dbReference type="HOGENOM" id="CLU_111901_0_0_3"/>
<sequence>MLKRGVMLNQATFQSDQIQTIENTQFQPSRYGIKNEIVTLVWQDIVEEEQDEYIYSEKVTLPKCIRLDLDELNFFEIIDNQFKQHGLIFHNSLAVHPSNPAFPSQSGLKVLMGSPKSGFLEVNFLNPVTWVSALVTSSQRLVLEAYDQNDQLLTKSVLPTANLINSGSEIPPNTMLSVTATDIKTVKFCSFDGHFTLDEFRFCFAT</sequence>
<proteinExistence type="predicted"/>
<keyword evidence="2" id="KW-1185">Reference proteome</keyword>
<dbReference type="eggNOG" id="ENOG5032UV7">
    <property type="taxonomic scope" value="Bacteria"/>
</dbReference>
<reference evidence="2" key="1">
    <citation type="journal article" date="2013" name="Proc. Natl. Acad. Sci. U.S.A.">
        <title>Improving the coverage of the cyanobacterial phylum using diversity-driven genome sequencing.</title>
        <authorList>
            <person name="Shih P.M."/>
            <person name="Wu D."/>
            <person name="Latifi A."/>
            <person name="Axen S.D."/>
            <person name="Fewer D.P."/>
            <person name="Talla E."/>
            <person name="Calteau A."/>
            <person name="Cai F."/>
            <person name="Tandeau de Marsac N."/>
            <person name="Rippka R."/>
            <person name="Herdman M."/>
            <person name="Sivonen K."/>
            <person name="Coursin T."/>
            <person name="Laurent T."/>
            <person name="Goodwin L."/>
            <person name="Nolan M."/>
            <person name="Davenport K.W."/>
            <person name="Han C.S."/>
            <person name="Rubin E.M."/>
            <person name="Eisen J.A."/>
            <person name="Woyke T."/>
            <person name="Gugger M."/>
            <person name="Kerfeld C.A."/>
        </authorList>
    </citation>
    <scope>NUCLEOTIDE SEQUENCE [LARGE SCALE GENOMIC DNA]</scope>
    <source>
        <strain evidence="2">ATCC 27899 / PCC 7122</strain>
    </source>
</reference>
<dbReference type="OrthoDB" id="510190at2"/>
<gene>
    <name evidence="1" type="ordered locus">Anacy_2749</name>
</gene>
<accession>K9ZHH0</accession>
<dbReference type="AlphaFoldDB" id="K9ZHH0"/>
<dbReference type="EMBL" id="CP003659">
    <property type="protein sequence ID" value="AFZ58184.1"/>
    <property type="molecule type" value="Genomic_DNA"/>
</dbReference>